<dbReference type="Proteomes" id="UP000474159">
    <property type="component" value="Unassembled WGS sequence"/>
</dbReference>
<dbReference type="InterPro" id="IPR029052">
    <property type="entry name" value="Metallo-depent_PP-like"/>
</dbReference>
<organism evidence="2 3">
    <name type="scientific">Methylobacterium soli</name>
    <dbReference type="NCBI Taxonomy" id="553447"/>
    <lineage>
        <taxon>Bacteria</taxon>
        <taxon>Pseudomonadati</taxon>
        <taxon>Pseudomonadota</taxon>
        <taxon>Alphaproteobacteria</taxon>
        <taxon>Hyphomicrobiales</taxon>
        <taxon>Methylobacteriaceae</taxon>
        <taxon>Methylobacterium</taxon>
    </lineage>
</organism>
<dbReference type="PANTHER" id="PTHR37844">
    <property type="entry name" value="SER/THR PROTEIN PHOSPHATASE SUPERFAMILY (AFU_ORTHOLOGUE AFUA_1G14840)"/>
    <property type="match status" value="1"/>
</dbReference>
<gene>
    <name evidence="2" type="ORF">F6X53_04980</name>
</gene>
<comment type="caution">
    <text evidence="2">The sequence shown here is derived from an EMBL/GenBank/DDBJ whole genome shotgun (WGS) entry which is preliminary data.</text>
</comment>
<dbReference type="RefSeq" id="WP_150997832.1">
    <property type="nucleotide sequence ID" value="NZ_BPQY01000467.1"/>
</dbReference>
<accession>A0A6L3T9T0</accession>
<evidence type="ECO:0000313" key="3">
    <source>
        <dbReference type="Proteomes" id="UP000474159"/>
    </source>
</evidence>
<dbReference type="GO" id="GO:0016787">
    <property type="term" value="F:hydrolase activity"/>
    <property type="evidence" value="ECO:0007669"/>
    <property type="project" value="InterPro"/>
</dbReference>
<protein>
    <submittedName>
        <fullName evidence="2">Metallophosphoesterase</fullName>
    </submittedName>
</protein>
<evidence type="ECO:0000313" key="2">
    <source>
        <dbReference type="EMBL" id="KAB1080555.1"/>
    </source>
</evidence>
<dbReference type="OrthoDB" id="356681at2"/>
<dbReference type="Gene3D" id="3.60.21.10">
    <property type="match status" value="1"/>
</dbReference>
<name>A0A6L3T9T0_9HYPH</name>
<dbReference type="SUPFAM" id="SSF56300">
    <property type="entry name" value="Metallo-dependent phosphatases"/>
    <property type="match status" value="1"/>
</dbReference>
<reference evidence="2 3" key="1">
    <citation type="submission" date="2019-09" db="EMBL/GenBank/DDBJ databases">
        <title>YIM 48816 draft genome.</title>
        <authorList>
            <person name="Jiang L."/>
        </authorList>
    </citation>
    <scope>NUCLEOTIDE SEQUENCE [LARGE SCALE GENOMIC DNA]</scope>
    <source>
        <strain evidence="2 3">YIM 48816</strain>
    </source>
</reference>
<dbReference type="AlphaFoldDB" id="A0A6L3T9T0"/>
<proteinExistence type="predicted"/>
<feature type="domain" description="Calcineurin-like phosphoesterase" evidence="1">
    <location>
        <begin position="1"/>
        <end position="226"/>
    </location>
</feature>
<sequence>MKLWILSDLHRDVGSPWQPPAVPEADVAVVAGDVGEGLAASVAWLAQAIRPHMPVVFVAGNHEFYRSCHPDELRRGRTAARDQDIHLLENEIVTINGVTFLGCTLWTDYGLDGERWRADAMEKAVHGLTDHRLIAWRREPSWRPFRPEQAAALHRESREFLRFALTGRLGLPGDRPHVVVSHHAPSARSIASRFIGDPLNPCFASRLDGLVATVAPGLWVHGHTHTSFDYFIGSTRVVCNPKGYGAENPAFDPALVVEVPRDLV</sequence>
<evidence type="ECO:0000259" key="1">
    <source>
        <dbReference type="Pfam" id="PF00149"/>
    </source>
</evidence>
<keyword evidence="3" id="KW-1185">Reference proteome</keyword>
<dbReference type="EMBL" id="VZZK01000004">
    <property type="protein sequence ID" value="KAB1080555.1"/>
    <property type="molecule type" value="Genomic_DNA"/>
</dbReference>
<dbReference type="InterPro" id="IPR004843">
    <property type="entry name" value="Calcineurin-like_PHP"/>
</dbReference>
<dbReference type="Pfam" id="PF00149">
    <property type="entry name" value="Metallophos"/>
    <property type="match status" value="1"/>
</dbReference>
<dbReference type="PANTHER" id="PTHR37844:SF2">
    <property type="entry name" value="SER_THR PROTEIN PHOSPHATASE SUPERFAMILY (AFU_ORTHOLOGUE AFUA_1G14840)"/>
    <property type="match status" value="1"/>
</dbReference>